<dbReference type="Proteomes" id="UP000075787">
    <property type="component" value="Unassembled WGS sequence"/>
</dbReference>
<keyword evidence="2" id="KW-0274">FAD</keyword>
<organism evidence="4 5">
    <name type="scientific">Tistrella mobilis</name>
    <dbReference type="NCBI Taxonomy" id="171437"/>
    <lineage>
        <taxon>Bacteria</taxon>
        <taxon>Pseudomonadati</taxon>
        <taxon>Pseudomonadota</taxon>
        <taxon>Alphaproteobacteria</taxon>
        <taxon>Geminicoccales</taxon>
        <taxon>Geminicoccaceae</taxon>
        <taxon>Tistrella</taxon>
    </lineage>
</organism>
<dbReference type="SUPFAM" id="SSF51905">
    <property type="entry name" value="FAD/NAD(P)-binding domain"/>
    <property type="match status" value="2"/>
</dbReference>
<evidence type="ECO:0000313" key="5">
    <source>
        <dbReference type="Proteomes" id="UP000075787"/>
    </source>
</evidence>
<evidence type="ECO:0000313" key="4">
    <source>
        <dbReference type="EMBL" id="KYO56462.1"/>
    </source>
</evidence>
<dbReference type="PRINTS" id="PR00368">
    <property type="entry name" value="FADPNR"/>
</dbReference>
<protein>
    <submittedName>
        <fullName evidence="4">Monooxygenase</fullName>
    </submittedName>
</protein>
<dbReference type="GO" id="GO:0050661">
    <property type="term" value="F:NADP binding"/>
    <property type="evidence" value="ECO:0007669"/>
    <property type="project" value="InterPro"/>
</dbReference>
<dbReference type="PANTHER" id="PTHR42877:SF4">
    <property type="entry name" value="FAD_NAD(P)-BINDING DOMAIN-CONTAINING PROTEIN-RELATED"/>
    <property type="match status" value="1"/>
</dbReference>
<accession>A0A161PYI2</accession>
<dbReference type="AlphaFoldDB" id="A0A161PYI2"/>
<gene>
    <name evidence="4" type="ORF">AUP44_22105</name>
</gene>
<comment type="caution">
    <text evidence="4">The sequence shown here is derived from an EMBL/GenBank/DDBJ whole genome shotgun (WGS) entry which is preliminary data.</text>
</comment>
<dbReference type="Gene3D" id="3.50.50.60">
    <property type="entry name" value="FAD/NAD(P)-binding domain"/>
    <property type="match status" value="3"/>
</dbReference>
<sequence>MADHANRDGALAGAGDIDQDAAFRAAVAIANIPTLLMVLVQLTGDTRWLEPPYAPERGRGLDDNDDGGLPEDVQAEIRAAATEAILAWRAGRPVAMPRPDDDLLVRMLSVSMAEEVPAEYGEIIASGLGLKAHRLGEPAAVPAGFKVLVIGAGVSGICAAIRLRQRGIACEVIEKGSDFGGTWRENRYPGAGVDTPNHIYSFSFAPHDWTRYFALQGELYGYFRKVARDHGLESCTRFDTRVLSAVWQAEARRWAVTIRRPDGAEEVLTADAVVSAVGVLNTPLVPHIPGLDSFPGPCFHTAEWPEDLDVAGKRVALVGNGASAMQVAPAIAPGVGQLTIFARSKQWAAPFPQFGKEMPQPIRFLIANMPLYRLWYRQRLAWTFNDRVHGSLQKDPAWPHPDRALNAVNDGHRRAFVKYMQQELGDRQDLLEKVLPDYPPFGKRMLLDNGWYRTIARDNVELITDHMAEVRGSTLVSRGGEEREADILVLATGFKATEFLGSYEVRGRQGQVLSDVWNGDDARAYLGTAVPGFPNFFMLLGPNVGLGHGGSIISAVELQCDYLLSALDEMFRRGAATIEVRAEIHDDYNRRVDEAHAKMVWTHEGMENWYRNSRGRVVAITPWRNDDFWRMTRTVAPADYVFDGRPAAAGDAA</sequence>
<evidence type="ECO:0000256" key="2">
    <source>
        <dbReference type="ARBA" id="ARBA00022827"/>
    </source>
</evidence>
<keyword evidence="3" id="KW-0560">Oxidoreductase</keyword>
<dbReference type="PANTHER" id="PTHR42877">
    <property type="entry name" value="L-ORNITHINE N(5)-MONOOXYGENASE-RELATED"/>
    <property type="match status" value="1"/>
</dbReference>
<evidence type="ECO:0000256" key="1">
    <source>
        <dbReference type="ARBA" id="ARBA00022630"/>
    </source>
</evidence>
<keyword evidence="4" id="KW-0503">Monooxygenase</keyword>
<name>A0A161PYI2_9PROT</name>
<evidence type="ECO:0000256" key="3">
    <source>
        <dbReference type="ARBA" id="ARBA00023002"/>
    </source>
</evidence>
<dbReference type="GO" id="GO:0050660">
    <property type="term" value="F:flavin adenine dinucleotide binding"/>
    <property type="evidence" value="ECO:0007669"/>
    <property type="project" value="InterPro"/>
</dbReference>
<dbReference type="InterPro" id="IPR051209">
    <property type="entry name" value="FAD-bind_Monooxygenase_sf"/>
</dbReference>
<reference evidence="4 5" key="1">
    <citation type="submission" date="2015-12" db="EMBL/GenBank/DDBJ databases">
        <title>Genome sequence of Tistrella mobilis MCCC 1A02139.</title>
        <authorList>
            <person name="Lu L."/>
            <person name="Lai Q."/>
            <person name="Shao Z."/>
            <person name="Qian P."/>
        </authorList>
    </citation>
    <scope>NUCLEOTIDE SEQUENCE [LARGE SCALE GENOMIC DNA]</scope>
    <source>
        <strain evidence="4 5">MCCC 1A02139</strain>
    </source>
</reference>
<dbReference type="InterPro" id="IPR036188">
    <property type="entry name" value="FAD/NAD-bd_sf"/>
</dbReference>
<dbReference type="GO" id="GO:0004499">
    <property type="term" value="F:N,N-dimethylaniline monooxygenase activity"/>
    <property type="evidence" value="ECO:0007669"/>
    <property type="project" value="InterPro"/>
</dbReference>
<keyword evidence="1" id="KW-0285">Flavoprotein</keyword>
<dbReference type="RefSeq" id="WP_062761880.1">
    <property type="nucleotide sequence ID" value="NZ_CP121043.1"/>
</dbReference>
<dbReference type="GeneID" id="97239742"/>
<dbReference type="Pfam" id="PF00743">
    <property type="entry name" value="FMO-like"/>
    <property type="match status" value="1"/>
</dbReference>
<dbReference type="OrthoDB" id="312624at2"/>
<dbReference type="PRINTS" id="PR00411">
    <property type="entry name" value="PNDRDTASEI"/>
</dbReference>
<proteinExistence type="predicted"/>
<dbReference type="EMBL" id="LPZR01000044">
    <property type="protein sequence ID" value="KYO56462.1"/>
    <property type="molecule type" value="Genomic_DNA"/>
</dbReference>
<dbReference type="InterPro" id="IPR020946">
    <property type="entry name" value="Flavin_mOase-like"/>
</dbReference>